<gene>
    <name evidence="1" type="ORF">GCM10025867_47580</name>
</gene>
<keyword evidence="2" id="KW-1185">Reference proteome</keyword>
<reference evidence="2" key="1">
    <citation type="journal article" date="2019" name="Int. J. Syst. Evol. Microbiol.">
        <title>The Global Catalogue of Microorganisms (GCM) 10K type strain sequencing project: providing services to taxonomists for standard genome sequencing and annotation.</title>
        <authorList>
            <consortium name="The Broad Institute Genomics Platform"/>
            <consortium name="The Broad Institute Genome Sequencing Center for Infectious Disease"/>
            <person name="Wu L."/>
            <person name="Ma J."/>
        </authorList>
    </citation>
    <scope>NUCLEOTIDE SEQUENCE [LARGE SCALE GENOMIC DNA]</scope>
    <source>
        <strain evidence="2">NBRC 108728</strain>
    </source>
</reference>
<sequence>MQQETTRIYLDTHKIIQVGPGSPVTVRDELGRPFVAIVTAIREAEMHLTFTPKWAARRLPLAHLISAGKRRVADIARVPDFQEEPTHV</sequence>
<name>A0ABM8GVK9_9MICO</name>
<dbReference type="EMBL" id="AP027733">
    <property type="protein sequence ID" value="BDZ52517.1"/>
    <property type="molecule type" value="Genomic_DNA"/>
</dbReference>
<evidence type="ECO:0000313" key="1">
    <source>
        <dbReference type="EMBL" id="BDZ52517.1"/>
    </source>
</evidence>
<protein>
    <recommendedName>
        <fullName evidence="3">Type II toxin-antitoxin system prevent-host-death family antitoxin</fullName>
    </recommendedName>
</protein>
<accession>A0ABM8GVK9</accession>
<dbReference type="Proteomes" id="UP001321486">
    <property type="component" value="Plasmid pNBRC108728a"/>
</dbReference>
<evidence type="ECO:0008006" key="3">
    <source>
        <dbReference type="Google" id="ProtNLM"/>
    </source>
</evidence>
<evidence type="ECO:0000313" key="2">
    <source>
        <dbReference type="Proteomes" id="UP001321486"/>
    </source>
</evidence>
<organism evidence="1 2">
    <name type="scientific">Frondihabitans sucicola</name>
    <dbReference type="NCBI Taxonomy" id="1268041"/>
    <lineage>
        <taxon>Bacteria</taxon>
        <taxon>Bacillati</taxon>
        <taxon>Actinomycetota</taxon>
        <taxon>Actinomycetes</taxon>
        <taxon>Micrococcales</taxon>
        <taxon>Microbacteriaceae</taxon>
        <taxon>Frondihabitans</taxon>
    </lineage>
</organism>
<dbReference type="RefSeq" id="WP_286347364.1">
    <property type="nucleotide sequence ID" value="NZ_AP027733.1"/>
</dbReference>
<geneLocation type="plasmid" evidence="1 2">
    <name>pNBRC108728a</name>
</geneLocation>
<proteinExistence type="predicted"/>
<keyword evidence="1" id="KW-0614">Plasmid</keyword>